<evidence type="ECO:0000259" key="5">
    <source>
        <dbReference type="PROSITE" id="PS50172"/>
    </source>
</evidence>
<keyword evidence="2 4" id="KW-0698">rRNA processing</keyword>
<dbReference type="AlphaFoldDB" id="A0A915B5U3"/>
<accession>A0A915B5U3</accession>
<evidence type="ECO:0000313" key="7">
    <source>
        <dbReference type="WBParaSite" id="PgR025_g029_t02"/>
    </source>
</evidence>
<name>A0A915B5U3_PARUN</name>
<dbReference type="HAMAP" id="MF_03028">
    <property type="entry name" value="Pescadillo"/>
    <property type="match status" value="1"/>
</dbReference>
<dbReference type="PROSITE" id="PS50172">
    <property type="entry name" value="BRCT"/>
    <property type="match status" value="1"/>
</dbReference>
<dbReference type="SUPFAM" id="SSF52113">
    <property type="entry name" value="BRCT domain"/>
    <property type="match status" value="1"/>
</dbReference>
<dbReference type="PANTHER" id="PTHR12221">
    <property type="entry name" value="PESCADILLO - RELATED"/>
    <property type="match status" value="1"/>
</dbReference>
<dbReference type="Gene3D" id="3.40.50.10190">
    <property type="entry name" value="BRCT domain"/>
    <property type="match status" value="1"/>
</dbReference>
<keyword evidence="3 4" id="KW-0539">Nucleus</keyword>
<dbReference type="InterPro" id="IPR010613">
    <property type="entry name" value="PES"/>
</dbReference>
<dbReference type="GO" id="GO:0005654">
    <property type="term" value="C:nucleoplasm"/>
    <property type="evidence" value="ECO:0007669"/>
    <property type="project" value="UniProtKB-SubCell"/>
</dbReference>
<protein>
    <recommendedName>
        <fullName evidence="4">Pescadillo homolog</fullName>
    </recommendedName>
</protein>
<keyword evidence="1 4" id="KW-0690">Ribosome biogenesis</keyword>
<keyword evidence="6" id="KW-1185">Reference proteome</keyword>
<dbReference type="InterPro" id="IPR001357">
    <property type="entry name" value="BRCT_dom"/>
</dbReference>
<evidence type="ECO:0000256" key="1">
    <source>
        <dbReference type="ARBA" id="ARBA00022517"/>
    </source>
</evidence>
<proteinExistence type="inferred from homology"/>
<evidence type="ECO:0000313" key="6">
    <source>
        <dbReference type="Proteomes" id="UP000887569"/>
    </source>
</evidence>
<dbReference type="GO" id="GO:0043021">
    <property type="term" value="F:ribonucleoprotein complex binding"/>
    <property type="evidence" value="ECO:0007669"/>
    <property type="project" value="UniProtKB-UniRule"/>
</dbReference>
<comment type="function">
    <text evidence="4">Required for maturation of ribosomal RNAs and formation of the large ribosomal subunit.</text>
</comment>
<comment type="subcellular location">
    <subcellularLocation>
        <location evidence="4">Nucleus</location>
        <location evidence="4">Nucleolus</location>
    </subcellularLocation>
    <subcellularLocation>
        <location evidence="4">Nucleus</location>
        <location evidence="4">Nucleoplasm</location>
    </subcellularLocation>
</comment>
<dbReference type="CDD" id="cd17709">
    <property type="entry name" value="BRCT_pescadillo_like"/>
    <property type="match status" value="1"/>
</dbReference>
<dbReference type="InterPro" id="IPR036420">
    <property type="entry name" value="BRCT_dom_sf"/>
</dbReference>
<dbReference type="GO" id="GO:0003723">
    <property type="term" value="F:RNA binding"/>
    <property type="evidence" value="ECO:0007669"/>
    <property type="project" value="TreeGrafter"/>
</dbReference>
<dbReference type="GO" id="GO:0070545">
    <property type="term" value="C:PeBoW complex"/>
    <property type="evidence" value="ECO:0007669"/>
    <property type="project" value="TreeGrafter"/>
</dbReference>
<evidence type="ECO:0000256" key="3">
    <source>
        <dbReference type="ARBA" id="ARBA00023242"/>
    </source>
</evidence>
<evidence type="ECO:0000256" key="4">
    <source>
        <dbReference type="HAMAP-Rule" id="MF_03028"/>
    </source>
</evidence>
<feature type="domain" description="BRCT" evidence="5">
    <location>
        <begin position="310"/>
        <end position="401"/>
    </location>
</feature>
<dbReference type="PANTHER" id="PTHR12221:SF6">
    <property type="entry name" value="PESCADILLO HOMOLOG"/>
    <property type="match status" value="1"/>
</dbReference>
<dbReference type="GO" id="GO:0030687">
    <property type="term" value="C:preribosome, large subunit precursor"/>
    <property type="evidence" value="ECO:0007669"/>
    <property type="project" value="UniProtKB-UniRule"/>
</dbReference>
<comment type="similarity">
    <text evidence="4">Belongs to the pescadillo family.</text>
</comment>
<dbReference type="GO" id="GO:0000463">
    <property type="term" value="P:maturation of LSU-rRNA from tricistronic rRNA transcript (SSU-rRNA, 5.8S rRNA, LSU-rRNA)"/>
    <property type="evidence" value="ECO:0007669"/>
    <property type="project" value="UniProtKB-UniRule"/>
</dbReference>
<evidence type="ECO:0000256" key="2">
    <source>
        <dbReference type="ARBA" id="ARBA00022552"/>
    </source>
</evidence>
<dbReference type="FunFam" id="3.40.50.10190:FF:000002">
    <property type="entry name" value="Pescadillo homolog"/>
    <property type="match status" value="1"/>
</dbReference>
<dbReference type="Pfam" id="PF06732">
    <property type="entry name" value="Pescadillo_N"/>
    <property type="match status" value="1"/>
</dbReference>
<dbReference type="Proteomes" id="UP000887569">
    <property type="component" value="Unplaced"/>
</dbReference>
<reference evidence="7" key="1">
    <citation type="submission" date="2022-11" db="UniProtKB">
        <authorList>
            <consortium name="WormBaseParasite"/>
        </authorList>
    </citation>
    <scope>IDENTIFICATION</scope>
</reference>
<sequence length="529" mass="61594">MRIKRKHESGAATNYITRTKALRKLQLSLKDFRRLCILKGIYPHEPLHKKKVNKGTTENRVYYYVKDINFLATEPIINKFRDYKIFLRRLTTAKAKREEDRVKRLYERRPEYQLDTIVKERYPTFASALRDLDDALCLCFAFALLPHTKIVRASLVATCRRLTAEFNNFIIESHSLTKVFISIKGIYYEAHVMGERLTWIVAHERGVGHVTEVDFSVMATFAEFYSAMLSFVNYRLYQSIGLFYPPQIAYSSSNQKVQSNVDDEDEQEKVYSLARPLAKRADMDNEPMPDIGIAEGEQSELAESIRDEGRRKKLFINCHFWINREAPKDMLAIIVRSCGGTVSWDNCAGSSYSEDDERITHQIIDRPLIGKVNINRVYIQPQWVVDSFNMRRRLPVEKYLPGVAMPPHLSPFTTDTPGQYVPEERIEQLKELGYDVEALLGEKQPEKKKKKMVEKKETSGMSVDIGKIHKENKQKKLNEEGHDLKMREMMIAKRYRRVYHKIKRGKKRQAREVTALKLKRAKLAAESAK</sequence>
<organism evidence="6 7">
    <name type="scientific">Parascaris univalens</name>
    <name type="common">Nematode worm</name>
    <dbReference type="NCBI Taxonomy" id="6257"/>
    <lineage>
        <taxon>Eukaryota</taxon>
        <taxon>Metazoa</taxon>
        <taxon>Ecdysozoa</taxon>
        <taxon>Nematoda</taxon>
        <taxon>Chromadorea</taxon>
        <taxon>Rhabditida</taxon>
        <taxon>Spirurina</taxon>
        <taxon>Ascaridomorpha</taxon>
        <taxon>Ascaridoidea</taxon>
        <taxon>Ascarididae</taxon>
        <taxon>Parascaris</taxon>
    </lineage>
</organism>
<dbReference type="GO" id="GO:0000466">
    <property type="term" value="P:maturation of 5.8S rRNA from tricistronic rRNA transcript (SSU-rRNA, 5.8S rRNA, LSU-rRNA)"/>
    <property type="evidence" value="ECO:0007669"/>
    <property type="project" value="UniProtKB-UniRule"/>
</dbReference>
<dbReference type="WBParaSite" id="PgR025_g029_t02">
    <property type="protein sequence ID" value="PgR025_g029_t02"/>
    <property type="gene ID" value="PgR025_g029"/>
</dbReference>